<dbReference type="RefSeq" id="WP_189192212.1">
    <property type="nucleotide sequence ID" value="NZ_BMMM01000029.1"/>
</dbReference>
<evidence type="ECO:0000259" key="1">
    <source>
        <dbReference type="SMART" id="SM00923"/>
    </source>
</evidence>
<dbReference type="InterPro" id="IPR005153">
    <property type="entry name" value="MbtH-like_dom"/>
</dbReference>
<dbReference type="InterPro" id="IPR038020">
    <property type="entry name" value="MbtH-like_sf"/>
</dbReference>
<proteinExistence type="predicted"/>
<dbReference type="Proteomes" id="UP000600365">
    <property type="component" value="Unassembled WGS sequence"/>
</dbReference>
<feature type="domain" description="MbtH-like" evidence="1">
    <location>
        <begin position="2"/>
        <end position="50"/>
    </location>
</feature>
<keyword evidence="3" id="KW-1185">Reference proteome</keyword>
<dbReference type="InterPro" id="IPR037407">
    <property type="entry name" value="MLP_fam"/>
</dbReference>
<evidence type="ECO:0000313" key="3">
    <source>
        <dbReference type="Proteomes" id="UP000600365"/>
    </source>
</evidence>
<organism evidence="2 3">
    <name type="scientific">Streptomyces albiflavescens</name>
    <dbReference type="NCBI Taxonomy" id="1623582"/>
    <lineage>
        <taxon>Bacteria</taxon>
        <taxon>Bacillati</taxon>
        <taxon>Actinomycetota</taxon>
        <taxon>Actinomycetes</taxon>
        <taxon>Kitasatosporales</taxon>
        <taxon>Streptomycetaceae</taxon>
        <taxon>Streptomyces</taxon>
    </lineage>
</organism>
<dbReference type="Pfam" id="PF03621">
    <property type="entry name" value="MbtH"/>
    <property type="match status" value="1"/>
</dbReference>
<comment type="caution">
    <text evidence="2">The sequence shown here is derived from an EMBL/GenBank/DDBJ whole genome shotgun (WGS) entry which is preliminary data.</text>
</comment>
<evidence type="ECO:0000313" key="2">
    <source>
        <dbReference type="EMBL" id="GGN93924.1"/>
    </source>
</evidence>
<dbReference type="GO" id="GO:0005829">
    <property type="term" value="C:cytosol"/>
    <property type="evidence" value="ECO:0007669"/>
    <property type="project" value="TreeGrafter"/>
</dbReference>
<dbReference type="SMART" id="SM00923">
    <property type="entry name" value="MbtH"/>
    <property type="match status" value="1"/>
</dbReference>
<dbReference type="EMBL" id="BMMM01000029">
    <property type="protein sequence ID" value="GGN93924.1"/>
    <property type="molecule type" value="Genomic_DNA"/>
</dbReference>
<dbReference type="SUPFAM" id="SSF160582">
    <property type="entry name" value="MbtH-like"/>
    <property type="match status" value="1"/>
</dbReference>
<dbReference type="Gene3D" id="3.90.820.10">
    <property type="entry name" value="Structural Genomics, Unknown Function 30-nov-00 1gh9 Mol_id"/>
    <property type="match status" value="1"/>
</dbReference>
<accession>A0A917YEB8</accession>
<sequence>MFDDENAEYLVVINGEEQYSIWPAAHDLPGGWTAVGAPRPRKECLDHIESAWTDMRPKSVREALENAGSLIAQGSRMVLSQLVDADELKAMSPEELRNMLASLDDDVIYGEDGNVIEPNPGPEVA</sequence>
<dbReference type="AlphaFoldDB" id="A0A917YEB8"/>
<protein>
    <recommendedName>
        <fullName evidence="1">MbtH-like domain-containing protein</fullName>
    </recommendedName>
</protein>
<dbReference type="GO" id="GO:0019290">
    <property type="term" value="P:siderophore biosynthetic process"/>
    <property type="evidence" value="ECO:0007669"/>
    <property type="project" value="TreeGrafter"/>
</dbReference>
<gene>
    <name evidence="2" type="ORF">GCM10011579_092900</name>
</gene>
<dbReference type="PANTHER" id="PTHR38444">
    <property type="entry name" value="ENTEROBACTIN BIOSYNTHESIS PROTEIN YBDZ"/>
    <property type="match status" value="1"/>
</dbReference>
<reference evidence="2 3" key="1">
    <citation type="journal article" date="2014" name="Int. J. Syst. Evol. Microbiol.">
        <title>Complete genome sequence of Corynebacterium casei LMG S-19264T (=DSM 44701T), isolated from a smear-ripened cheese.</title>
        <authorList>
            <consortium name="US DOE Joint Genome Institute (JGI-PGF)"/>
            <person name="Walter F."/>
            <person name="Albersmeier A."/>
            <person name="Kalinowski J."/>
            <person name="Ruckert C."/>
        </authorList>
    </citation>
    <scope>NUCLEOTIDE SEQUENCE [LARGE SCALE GENOMIC DNA]</scope>
    <source>
        <strain evidence="2 3">CGMCC 4.7111</strain>
    </source>
</reference>
<name>A0A917YEB8_9ACTN</name>
<dbReference type="PANTHER" id="PTHR38444:SF1">
    <property type="entry name" value="ENTEROBACTIN BIOSYNTHESIS PROTEIN YBDZ"/>
    <property type="match status" value="1"/>
</dbReference>